<organism evidence="3 4">
    <name type="scientific">Candidatus Desulfatibia vada</name>
    <dbReference type="NCBI Taxonomy" id="2841696"/>
    <lineage>
        <taxon>Bacteria</taxon>
        <taxon>Pseudomonadati</taxon>
        <taxon>Thermodesulfobacteriota</taxon>
        <taxon>Desulfobacteria</taxon>
        <taxon>Desulfobacterales</taxon>
        <taxon>Desulfobacterales incertae sedis</taxon>
        <taxon>Candidatus Desulfatibia</taxon>
    </lineage>
</organism>
<feature type="domain" description="Fibronectin type-III" evidence="2">
    <location>
        <begin position="373"/>
        <end position="465"/>
    </location>
</feature>
<dbReference type="InterPro" id="IPR013783">
    <property type="entry name" value="Ig-like_fold"/>
</dbReference>
<gene>
    <name evidence="3" type="ORF">H8D96_05940</name>
</gene>
<dbReference type="Gene3D" id="3.40.50.10610">
    <property type="entry name" value="ABC-type transport auxiliary lipoprotein component"/>
    <property type="match status" value="1"/>
</dbReference>
<comment type="caution">
    <text evidence="3">The sequence shown here is derived from an EMBL/GenBank/DDBJ whole genome shotgun (WGS) entry which is preliminary data.</text>
</comment>
<protein>
    <recommendedName>
        <fullName evidence="2">Fibronectin type-III domain-containing protein</fullName>
    </recommendedName>
</protein>
<feature type="domain" description="Fibronectin type-III" evidence="2">
    <location>
        <begin position="565"/>
        <end position="658"/>
    </location>
</feature>
<dbReference type="CDD" id="cd00063">
    <property type="entry name" value="FN3"/>
    <property type="match status" value="3"/>
</dbReference>
<dbReference type="EMBL" id="JACNIG010000142">
    <property type="protein sequence ID" value="MBC8431442.1"/>
    <property type="molecule type" value="Genomic_DNA"/>
</dbReference>
<dbReference type="SMART" id="SM00060">
    <property type="entry name" value="FN3"/>
    <property type="match status" value="4"/>
</dbReference>
<dbReference type="Gene3D" id="2.60.40.10">
    <property type="entry name" value="Immunoglobulins"/>
    <property type="match status" value="5"/>
</dbReference>
<evidence type="ECO:0000313" key="3">
    <source>
        <dbReference type="EMBL" id="MBC8431442.1"/>
    </source>
</evidence>
<dbReference type="InterPro" id="IPR036116">
    <property type="entry name" value="FN3_sf"/>
</dbReference>
<evidence type="ECO:0000313" key="4">
    <source>
        <dbReference type="Proteomes" id="UP000605201"/>
    </source>
</evidence>
<dbReference type="InterPro" id="IPR050964">
    <property type="entry name" value="Striated_Muscle_Regulatory"/>
</dbReference>
<evidence type="ECO:0000259" key="2">
    <source>
        <dbReference type="PROSITE" id="PS50853"/>
    </source>
</evidence>
<dbReference type="PROSITE" id="PS50853">
    <property type="entry name" value="FN3"/>
    <property type="match status" value="2"/>
</dbReference>
<proteinExistence type="predicted"/>
<dbReference type="Proteomes" id="UP000605201">
    <property type="component" value="Unassembled WGS sequence"/>
</dbReference>
<accession>A0A8J6P1I3</accession>
<sequence length="662" mass="73892">MFRVRNIAVTVFVVVAVLWGAAYAGAAQNALAIFNLTPTNMEAMGYDGEILYALISALERQKTIELMSRRDMEEVLFQAGLVQGGDTASVAKAGKALGINFILFGSVTKKAGRILATLKLMDVENQRLIKTWNKSFAGREAILNEVPKFAGELTSTISNREGSYAVPAAAAAQVEATIENLRAKSQGKKVLLTWKFDPSQPIVGFNVYRSENSEGPYQYQGKTDQNLFEDAKIKKGKSYYYRVGLKLSSGKEIKSSLTAQIKSAGEKIPHPPLVMGGIGYIRRTEIKFVPALMNEQEKFKIKTYKVLRKKRADSSWEMISSVNAKMTSQSELAFTVEDKKDLEDGETYFYAVASLDDKKRESPMSDPVTVKTIDRPVLKVEQDNLLRKINIAWEPQENIAGHYLYRRQGQKDWLKVATIRAPAKPGITDTKDLEDGQTYQYQLTSYDAKGESGPSNTIQAKTKDLPPFPQDVITQSGLVKSVKIFWTPIEDPDVGGYAIYRGTSTENLKMITKVKGYKSNSFLDKGRGYDPLKDGQDYFYAIVSYNLFGADGKPTKAVKATTKPRPTPVQGLMSTKGADYIQIKWDKNPQNDIKTFILSRSRNNGYWSNLEKLTADQNVFKDVDLKPETNYRYKIIALDKDGLESDPVESENVASPIVKPKK</sequence>
<dbReference type="PANTHER" id="PTHR13817:SF73">
    <property type="entry name" value="FIBRONECTIN TYPE-III DOMAIN-CONTAINING PROTEIN"/>
    <property type="match status" value="1"/>
</dbReference>
<evidence type="ECO:0000256" key="1">
    <source>
        <dbReference type="ARBA" id="ARBA00022737"/>
    </source>
</evidence>
<reference evidence="3 4" key="1">
    <citation type="submission" date="2020-08" db="EMBL/GenBank/DDBJ databases">
        <title>Bridging the membrane lipid divide: bacteria of the FCB group superphylum have the potential to synthesize archaeal ether lipids.</title>
        <authorList>
            <person name="Villanueva L."/>
            <person name="Von Meijenfeldt F.A.B."/>
            <person name="Westbye A.B."/>
            <person name="Yadav S."/>
            <person name="Hopmans E.C."/>
            <person name="Dutilh B.E."/>
            <person name="Sinninghe Damste J.S."/>
        </authorList>
    </citation>
    <scope>NUCLEOTIDE SEQUENCE [LARGE SCALE GENOMIC DNA]</scope>
    <source>
        <strain evidence="3">NIOZ-UU17</strain>
    </source>
</reference>
<dbReference type="PANTHER" id="PTHR13817">
    <property type="entry name" value="TITIN"/>
    <property type="match status" value="1"/>
</dbReference>
<dbReference type="InterPro" id="IPR003961">
    <property type="entry name" value="FN3_dom"/>
</dbReference>
<dbReference type="AlphaFoldDB" id="A0A8J6P1I3"/>
<dbReference type="SUPFAM" id="SSF49265">
    <property type="entry name" value="Fibronectin type III"/>
    <property type="match status" value="2"/>
</dbReference>
<keyword evidence="1" id="KW-0677">Repeat</keyword>
<name>A0A8J6P1I3_9BACT</name>